<dbReference type="InterPro" id="IPR050377">
    <property type="entry name" value="Radical_SAM_PqqE_MftC-like"/>
</dbReference>
<dbReference type="PANTHER" id="PTHR11228">
    <property type="entry name" value="RADICAL SAM DOMAIN PROTEIN"/>
    <property type="match status" value="1"/>
</dbReference>
<name>A0A1E3W942_9HYPH</name>
<dbReference type="Gene3D" id="3.20.20.70">
    <property type="entry name" value="Aldolase class I"/>
    <property type="match status" value="1"/>
</dbReference>
<protein>
    <recommendedName>
        <fullName evidence="8">PqqA peptide cyclase</fullName>
        <ecNumber evidence="8">1.21.98.4</ecNumber>
    </recommendedName>
    <alternativeName>
        <fullName evidence="8">Coenzyme PQQ synthesis protein E</fullName>
    </alternativeName>
</protein>
<feature type="domain" description="Radical SAM core" evidence="9">
    <location>
        <begin position="21"/>
        <end position="241"/>
    </location>
</feature>
<dbReference type="SUPFAM" id="SSF102114">
    <property type="entry name" value="Radical SAM enzymes"/>
    <property type="match status" value="1"/>
</dbReference>
<comment type="similarity">
    <text evidence="8">Belongs to the radical SAM superfamily. PqqE family.</text>
</comment>
<evidence type="ECO:0000313" key="10">
    <source>
        <dbReference type="EMBL" id="ODS02334.1"/>
    </source>
</evidence>
<keyword evidence="6 8" id="KW-0408">Iron</keyword>
<dbReference type="CDD" id="cd21119">
    <property type="entry name" value="SPASM_PqqE"/>
    <property type="match status" value="1"/>
</dbReference>
<evidence type="ECO:0000256" key="7">
    <source>
        <dbReference type="ARBA" id="ARBA00023014"/>
    </source>
</evidence>
<comment type="pathway">
    <text evidence="8">Cofactor biosynthesis; pyrroloquinoline quinone biosynthesis.</text>
</comment>
<dbReference type="GO" id="GO:0018189">
    <property type="term" value="P:pyrroloquinoline quinone biosynthetic process"/>
    <property type="evidence" value="ECO:0007669"/>
    <property type="project" value="UniProtKB-UniRule"/>
</dbReference>
<evidence type="ECO:0000313" key="11">
    <source>
        <dbReference type="Proteomes" id="UP000095042"/>
    </source>
</evidence>
<reference evidence="10 11" key="1">
    <citation type="journal article" date="2016" name="Environ. Microbiol.">
        <title>New Methyloceanibacter diversity from North Sea sediments includes methanotroph containing solely the soluble methane monooxygenase.</title>
        <authorList>
            <person name="Vekeman B."/>
            <person name="Kerckhof F.M."/>
            <person name="Cremers G."/>
            <person name="de Vos P."/>
            <person name="Vandamme P."/>
            <person name="Boon N."/>
            <person name="Op den Camp H.J."/>
            <person name="Heylen K."/>
        </authorList>
    </citation>
    <scope>NUCLEOTIDE SEQUENCE [LARGE SCALE GENOMIC DNA]</scope>
    <source>
        <strain evidence="10 11">R-67177</strain>
    </source>
</reference>
<dbReference type="Proteomes" id="UP000095042">
    <property type="component" value="Unassembled WGS sequence"/>
</dbReference>
<sequence>MDDEPTAGVVGGEDEAAELCARAPVGLLAELTHRCPLQCPYCSNPVELEGVKNELSTEEWCSVMRQAGEMGILQVHLSGGEPTARKDLEDIVKAASEAGLYSNLITAAVTLKRDRLENLQKLGLDHVQISFQDVDPEGAEKIGAYPGATQKKLEVARWVTEMGLPLTINAPIHRHNIHNVPRYIDMSVELGAQRLEIAHAQYYGWAFLNRAALIPTYEETLASIDCVEAARERLKGVLTIDMVVPDYYAKRPKPCMGGWGKGFMNITPAGKVLPCHAAESIPELAFDNVRDRKLLDIWMNSDAFNAFRGTDWMKEPCRSCAFKDIDYGGCRCQAMAMTKDPRNTDPACALSPYHNEMVKLAKDEAAKPATAFVYRNPRNAAAALKSKEEPLVPAE</sequence>
<dbReference type="Pfam" id="PF13186">
    <property type="entry name" value="SPASM"/>
    <property type="match status" value="1"/>
</dbReference>
<dbReference type="SFLD" id="SFLDG01386">
    <property type="entry name" value="main_SPASM_domain-containing"/>
    <property type="match status" value="1"/>
</dbReference>
<dbReference type="EMBL" id="LPWD01000340">
    <property type="protein sequence ID" value="ODS02334.1"/>
    <property type="molecule type" value="Genomic_DNA"/>
</dbReference>
<evidence type="ECO:0000256" key="8">
    <source>
        <dbReference type="HAMAP-Rule" id="MF_00660"/>
    </source>
</evidence>
<dbReference type="UniPathway" id="UPA00539"/>
<dbReference type="AlphaFoldDB" id="A0A1E3W942"/>
<evidence type="ECO:0000256" key="3">
    <source>
        <dbReference type="ARBA" id="ARBA00022723"/>
    </source>
</evidence>
<dbReference type="GO" id="GO:0009975">
    <property type="term" value="F:cyclase activity"/>
    <property type="evidence" value="ECO:0007669"/>
    <property type="project" value="UniProtKB-UniRule"/>
</dbReference>
<keyword evidence="11" id="KW-1185">Reference proteome</keyword>
<dbReference type="NCBIfam" id="TIGR04085">
    <property type="entry name" value="rSAM_more_4Fe4S"/>
    <property type="match status" value="1"/>
</dbReference>
<dbReference type="SFLD" id="SFLDF00280">
    <property type="entry name" value="coenzyme_PQQ_synthesis_protein"/>
    <property type="match status" value="1"/>
</dbReference>
<dbReference type="Pfam" id="PF04055">
    <property type="entry name" value="Radical_SAM"/>
    <property type="match status" value="1"/>
</dbReference>
<comment type="catalytic activity">
    <reaction evidence="8">
        <text>[PQQ precursor protein] + S-adenosyl-L-methionine = E-Y cross-linked-[PQQ precursor protein] + 5'-deoxyadenosine + L-methionine + H(+)</text>
        <dbReference type="Rhea" id="RHEA:56836"/>
        <dbReference type="Rhea" id="RHEA-COMP:14800"/>
        <dbReference type="Rhea" id="RHEA-COMP:14801"/>
        <dbReference type="ChEBI" id="CHEBI:15378"/>
        <dbReference type="ChEBI" id="CHEBI:17319"/>
        <dbReference type="ChEBI" id="CHEBI:57844"/>
        <dbReference type="ChEBI" id="CHEBI:59789"/>
        <dbReference type="ChEBI" id="CHEBI:141026"/>
        <dbReference type="ChEBI" id="CHEBI:141027"/>
        <dbReference type="EC" id="1.21.98.4"/>
    </reaction>
</comment>
<keyword evidence="1 8" id="KW-0004">4Fe-4S</keyword>
<keyword evidence="4 8" id="KW-0884">PQQ biosynthesis</keyword>
<dbReference type="RefSeq" id="WP_069624488.1">
    <property type="nucleotide sequence ID" value="NZ_LPWD01000340.1"/>
</dbReference>
<keyword evidence="2 8" id="KW-0949">S-adenosyl-L-methionine</keyword>
<keyword evidence="7 8" id="KW-0411">Iron-sulfur</keyword>
<evidence type="ECO:0000256" key="1">
    <source>
        <dbReference type="ARBA" id="ARBA00022485"/>
    </source>
</evidence>
<evidence type="ECO:0000259" key="9">
    <source>
        <dbReference type="PROSITE" id="PS51918"/>
    </source>
</evidence>
<gene>
    <name evidence="8" type="primary">pqqE</name>
    <name evidence="10" type="ORF">AUC71_15905</name>
</gene>
<comment type="subunit">
    <text evidence="8">Interacts with PqqD. The interaction is necessary for activity of PqqE.</text>
</comment>
<comment type="cofactor">
    <cofactor evidence="8">
        <name>[4Fe-4S] cluster</name>
        <dbReference type="ChEBI" id="CHEBI:49883"/>
    </cofactor>
    <text evidence="8">Binds 1 [4Fe-4S] cluster. The cluster is coordinated with 3 cysteines and an exchangeable S-adenosyl-L-methionine.</text>
</comment>
<dbReference type="GO" id="GO:0016491">
    <property type="term" value="F:oxidoreductase activity"/>
    <property type="evidence" value="ECO:0007669"/>
    <property type="project" value="UniProtKB-KW"/>
</dbReference>
<organism evidence="10 11">
    <name type="scientific">Methyloceanibacter marginalis</name>
    <dbReference type="NCBI Taxonomy" id="1774971"/>
    <lineage>
        <taxon>Bacteria</taxon>
        <taxon>Pseudomonadati</taxon>
        <taxon>Pseudomonadota</taxon>
        <taxon>Alphaproteobacteria</taxon>
        <taxon>Hyphomicrobiales</taxon>
        <taxon>Hyphomicrobiaceae</taxon>
        <taxon>Methyloceanibacter</taxon>
    </lineage>
</organism>
<evidence type="ECO:0000256" key="6">
    <source>
        <dbReference type="ARBA" id="ARBA00023004"/>
    </source>
</evidence>
<dbReference type="HAMAP" id="MF_00660">
    <property type="entry name" value="PqqE"/>
    <property type="match status" value="1"/>
</dbReference>
<dbReference type="SFLD" id="SFLDG01067">
    <property type="entry name" value="SPASM/twitch_domain_containing"/>
    <property type="match status" value="1"/>
</dbReference>
<dbReference type="InterPro" id="IPR013785">
    <property type="entry name" value="Aldolase_TIM"/>
</dbReference>
<dbReference type="PIRSF" id="PIRSF037420">
    <property type="entry name" value="PQQ_syn_pqqE"/>
    <property type="match status" value="1"/>
</dbReference>
<evidence type="ECO:0000256" key="2">
    <source>
        <dbReference type="ARBA" id="ARBA00022691"/>
    </source>
</evidence>
<dbReference type="InterPro" id="IPR000385">
    <property type="entry name" value="MoaA_NifB_PqqE_Fe-S-bd_CS"/>
</dbReference>
<proteinExistence type="inferred from homology"/>
<dbReference type="PROSITE" id="PS01305">
    <property type="entry name" value="MOAA_NIFB_PQQE"/>
    <property type="match status" value="1"/>
</dbReference>
<feature type="binding site" evidence="8">
    <location>
        <position position="39"/>
    </location>
    <ligand>
        <name>[4Fe-4S] cluster</name>
        <dbReference type="ChEBI" id="CHEBI:49883"/>
        <note>4Fe-4S-S-AdoMet</note>
    </ligand>
</feature>
<dbReference type="InterPro" id="IPR011843">
    <property type="entry name" value="PQQ_synth_PqqE_bac"/>
</dbReference>
<keyword evidence="5 8" id="KW-0560">Oxidoreductase</keyword>
<accession>A0A1E3W942</accession>
<comment type="caution">
    <text evidence="10">The sequence shown here is derived from an EMBL/GenBank/DDBJ whole genome shotgun (WGS) entry which is preliminary data.</text>
</comment>
<dbReference type="PROSITE" id="PS51918">
    <property type="entry name" value="RADICAL_SAM"/>
    <property type="match status" value="1"/>
</dbReference>
<dbReference type="GO" id="GO:0051539">
    <property type="term" value="F:4 iron, 4 sulfur cluster binding"/>
    <property type="evidence" value="ECO:0007669"/>
    <property type="project" value="UniProtKB-KW"/>
</dbReference>
<keyword evidence="3 8" id="KW-0479">Metal-binding</keyword>
<dbReference type="GO" id="GO:0005506">
    <property type="term" value="F:iron ion binding"/>
    <property type="evidence" value="ECO:0007669"/>
    <property type="project" value="UniProtKB-UniRule"/>
</dbReference>
<dbReference type="InterPro" id="IPR017200">
    <property type="entry name" value="PqqE-like"/>
</dbReference>
<dbReference type="CDD" id="cd01335">
    <property type="entry name" value="Radical_SAM"/>
    <property type="match status" value="1"/>
</dbReference>
<dbReference type="GO" id="GO:1904047">
    <property type="term" value="F:S-adenosyl-L-methionine binding"/>
    <property type="evidence" value="ECO:0007669"/>
    <property type="project" value="UniProtKB-UniRule"/>
</dbReference>
<dbReference type="EC" id="1.21.98.4" evidence="8"/>
<dbReference type="InterPro" id="IPR023885">
    <property type="entry name" value="4Fe4S-binding_SPASM_dom"/>
</dbReference>
<feature type="binding site" evidence="8">
    <location>
        <position position="42"/>
    </location>
    <ligand>
        <name>[4Fe-4S] cluster</name>
        <dbReference type="ChEBI" id="CHEBI:49883"/>
        <note>4Fe-4S-S-AdoMet</note>
    </ligand>
</feature>
<evidence type="ECO:0000256" key="4">
    <source>
        <dbReference type="ARBA" id="ARBA00022905"/>
    </source>
</evidence>
<dbReference type="PANTHER" id="PTHR11228:SF7">
    <property type="entry name" value="PQQA PEPTIDE CYCLASE"/>
    <property type="match status" value="1"/>
</dbReference>
<dbReference type="NCBIfam" id="TIGR02109">
    <property type="entry name" value="PQQ_syn_pqqE"/>
    <property type="match status" value="1"/>
</dbReference>
<dbReference type="InterPro" id="IPR058240">
    <property type="entry name" value="rSAM_sf"/>
</dbReference>
<dbReference type="SFLD" id="SFLDS00029">
    <property type="entry name" value="Radical_SAM"/>
    <property type="match status" value="1"/>
</dbReference>
<feature type="binding site" evidence="8">
    <location>
        <position position="35"/>
    </location>
    <ligand>
        <name>[4Fe-4S] cluster</name>
        <dbReference type="ChEBI" id="CHEBI:49883"/>
        <note>4Fe-4S-S-AdoMet</note>
    </ligand>
</feature>
<evidence type="ECO:0000256" key="5">
    <source>
        <dbReference type="ARBA" id="ARBA00023002"/>
    </source>
</evidence>
<dbReference type="InterPro" id="IPR007197">
    <property type="entry name" value="rSAM"/>
</dbReference>
<comment type="function">
    <text evidence="8">Catalyzes the cross-linking of a glutamate residue and a tyrosine residue in the PqqA protein as part of the biosynthesis of pyrroloquinoline quinone (PQQ).</text>
</comment>